<proteinExistence type="predicted"/>
<dbReference type="AlphaFoldDB" id="A0AAD7E583"/>
<evidence type="ECO:0000313" key="2">
    <source>
        <dbReference type="EMBL" id="KAJ7229154.1"/>
    </source>
</evidence>
<feature type="region of interest" description="Disordered" evidence="1">
    <location>
        <begin position="354"/>
        <end position="395"/>
    </location>
</feature>
<feature type="region of interest" description="Disordered" evidence="1">
    <location>
        <begin position="92"/>
        <end position="120"/>
    </location>
</feature>
<feature type="compositionally biased region" description="Low complexity" evidence="1">
    <location>
        <begin position="365"/>
        <end position="387"/>
    </location>
</feature>
<feature type="compositionally biased region" description="Basic and acidic residues" evidence="1">
    <location>
        <begin position="8"/>
        <end position="31"/>
    </location>
</feature>
<name>A0AAD7E583_9AGAR</name>
<gene>
    <name evidence="2" type="ORF">GGX14DRAFT_555195</name>
</gene>
<comment type="caution">
    <text evidence="2">The sequence shown here is derived from an EMBL/GenBank/DDBJ whole genome shotgun (WGS) entry which is preliminary data.</text>
</comment>
<accession>A0AAD7E583</accession>
<dbReference type="EMBL" id="JARJCW010000002">
    <property type="protein sequence ID" value="KAJ7229154.1"/>
    <property type="molecule type" value="Genomic_DNA"/>
</dbReference>
<protein>
    <submittedName>
        <fullName evidence="2">Uncharacterized protein</fullName>
    </submittedName>
</protein>
<sequence>MPSNLSTTKERNTVYEVAESPHHGAPEKMPDELAVNSMPAPPHASTSPASPVTRAPRTPSVVYGARSSSSGNATRTPRSAVYTERFMCSASTAGGYTRQGGQGEVSQPKLRGGPRTRPSMLCRVHASPLTRSMRTPFSASPVRLRLGRRGRIVAGKAPVRVLYRVGFLRCGQVSTRAYITNGKRSYNLGSRFEGSLPGSVNWGLGVLLVAARREQLLPLAHRIGRACRASSRSRASCAICCAVFATCVVHPVPLTLELLLDATRVERAQASASSPFGRAIEGEPLDILPRPSRRCAQLAPPAQAVVEDFECGVCAEERIKGRLWPPPVLSSASCTVSNAKWRIAAVYPERRRAAHRRQAVKRAGDPASASSSTGAAAAVTPANPRAHAPSRPTRAFSSCTHALGEAVAHAMCGVVLLDTCTSQSAVSAETGEVVGEMEERWRRVQRAVARLGRPDGSGALNVAREGIGTYLVYGIEKAQVQTLGENTWEALLAASHKRAMPASRNLQYSTAECGAKSS</sequence>
<feature type="region of interest" description="Disordered" evidence="1">
    <location>
        <begin position="1"/>
        <end position="78"/>
    </location>
</feature>
<evidence type="ECO:0000256" key="1">
    <source>
        <dbReference type="SAM" id="MobiDB-lite"/>
    </source>
</evidence>
<evidence type="ECO:0000313" key="3">
    <source>
        <dbReference type="Proteomes" id="UP001219525"/>
    </source>
</evidence>
<feature type="compositionally biased region" description="Polar residues" evidence="1">
    <location>
        <begin position="66"/>
        <end position="77"/>
    </location>
</feature>
<organism evidence="2 3">
    <name type="scientific">Mycena pura</name>
    <dbReference type="NCBI Taxonomy" id="153505"/>
    <lineage>
        <taxon>Eukaryota</taxon>
        <taxon>Fungi</taxon>
        <taxon>Dikarya</taxon>
        <taxon>Basidiomycota</taxon>
        <taxon>Agaricomycotina</taxon>
        <taxon>Agaricomycetes</taxon>
        <taxon>Agaricomycetidae</taxon>
        <taxon>Agaricales</taxon>
        <taxon>Marasmiineae</taxon>
        <taxon>Mycenaceae</taxon>
        <taxon>Mycena</taxon>
    </lineage>
</organism>
<keyword evidence="3" id="KW-1185">Reference proteome</keyword>
<dbReference type="Proteomes" id="UP001219525">
    <property type="component" value="Unassembled WGS sequence"/>
</dbReference>
<reference evidence="2" key="1">
    <citation type="submission" date="2023-03" db="EMBL/GenBank/DDBJ databases">
        <title>Massive genome expansion in bonnet fungi (Mycena s.s.) driven by repeated elements and novel gene families across ecological guilds.</title>
        <authorList>
            <consortium name="Lawrence Berkeley National Laboratory"/>
            <person name="Harder C.B."/>
            <person name="Miyauchi S."/>
            <person name="Viragh M."/>
            <person name="Kuo A."/>
            <person name="Thoen E."/>
            <person name="Andreopoulos B."/>
            <person name="Lu D."/>
            <person name="Skrede I."/>
            <person name="Drula E."/>
            <person name="Henrissat B."/>
            <person name="Morin E."/>
            <person name="Kohler A."/>
            <person name="Barry K."/>
            <person name="LaButti K."/>
            <person name="Morin E."/>
            <person name="Salamov A."/>
            <person name="Lipzen A."/>
            <person name="Mereny Z."/>
            <person name="Hegedus B."/>
            <person name="Baldrian P."/>
            <person name="Stursova M."/>
            <person name="Weitz H."/>
            <person name="Taylor A."/>
            <person name="Grigoriev I.V."/>
            <person name="Nagy L.G."/>
            <person name="Martin F."/>
            <person name="Kauserud H."/>
        </authorList>
    </citation>
    <scope>NUCLEOTIDE SEQUENCE</scope>
    <source>
        <strain evidence="2">9144</strain>
    </source>
</reference>